<feature type="region of interest" description="Disordered" evidence="2">
    <location>
        <begin position="426"/>
        <end position="458"/>
    </location>
</feature>
<proteinExistence type="predicted"/>
<feature type="region of interest" description="Disordered" evidence="2">
    <location>
        <begin position="137"/>
        <end position="160"/>
    </location>
</feature>
<evidence type="ECO:0000313" key="5">
    <source>
        <dbReference type="Proteomes" id="UP000799770"/>
    </source>
</evidence>
<dbReference type="Pfam" id="PF24625">
    <property type="entry name" value="DUF7626"/>
    <property type="match status" value="1"/>
</dbReference>
<organism evidence="4 5">
    <name type="scientific">Lophiotrema nucula</name>
    <dbReference type="NCBI Taxonomy" id="690887"/>
    <lineage>
        <taxon>Eukaryota</taxon>
        <taxon>Fungi</taxon>
        <taxon>Dikarya</taxon>
        <taxon>Ascomycota</taxon>
        <taxon>Pezizomycotina</taxon>
        <taxon>Dothideomycetes</taxon>
        <taxon>Pleosporomycetidae</taxon>
        <taxon>Pleosporales</taxon>
        <taxon>Lophiotremataceae</taxon>
        <taxon>Lophiotrema</taxon>
    </lineage>
</organism>
<feature type="region of interest" description="Disordered" evidence="2">
    <location>
        <begin position="1"/>
        <end position="72"/>
    </location>
</feature>
<dbReference type="EMBL" id="ML977322">
    <property type="protein sequence ID" value="KAF2115760.1"/>
    <property type="molecule type" value="Genomic_DNA"/>
</dbReference>
<dbReference type="AlphaFoldDB" id="A0A6A5Z8J7"/>
<feature type="coiled-coil region" evidence="1">
    <location>
        <begin position="348"/>
        <end position="386"/>
    </location>
</feature>
<accession>A0A6A5Z8J7</accession>
<evidence type="ECO:0000256" key="1">
    <source>
        <dbReference type="SAM" id="Coils"/>
    </source>
</evidence>
<reference evidence="4" key="1">
    <citation type="journal article" date="2020" name="Stud. Mycol.">
        <title>101 Dothideomycetes genomes: a test case for predicting lifestyles and emergence of pathogens.</title>
        <authorList>
            <person name="Haridas S."/>
            <person name="Albert R."/>
            <person name="Binder M."/>
            <person name="Bloem J."/>
            <person name="Labutti K."/>
            <person name="Salamov A."/>
            <person name="Andreopoulos B."/>
            <person name="Baker S."/>
            <person name="Barry K."/>
            <person name="Bills G."/>
            <person name="Bluhm B."/>
            <person name="Cannon C."/>
            <person name="Castanera R."/>
            <person name="Culley D."/>
            <person name="Daum C."/>
            <person name="Ezra D."/>
            <person name="Gonzalez J."/>
            <person name="Henrissat B."/>
            <person name="Kuo A."/>
            <person name="Liang C."/>
            <person name="Lipzen A."/>
            <person name="Lutzoni F."/>
            <person name="Magnuson J."/>
            <person name="Mondo S."/>
            <person name="Nolan M."/>
            <person name="Ohm R."/>
            <person name="Pangilinan J."/>
            <person name="Park H.-J."/>
            <person name="Ramirez L."/>
            <person name="Alfaro M."/>
            <person name="Sun H."/>
            <person name="Tritt A."/>
            <person name="Yoshinaga Y."/>
            <person name="Zwiers L.-H."/>
            <person name="Turgeon B."/>
            <person name="Goodwin S."/>
            <person name="Spatafora J."/>
            <person name="Crous P."/>
            <person name="Grigoriev I."/>
        </authorList>
    </citation>
    <scope>NUCLEOTIDE SEQUENCE</scope>
    <source>
        <strain evidence="4">CBS 627.86</strain>
    </source>
</reference>
<feature type="domain" description="DUF7626" evidence="3">
    <location>
        <begin position="168"/>
        <end position="222"/>
    </location>
</feature>
<dbReference type="Proteomes" id="UP000799770">
    <property type="component" value="Unassembled WGS sequence"/>
</dbReference>
<keyword evidence="1" id="KW-0175">Coiled coil</keyword>
<gene>
    <name evidence="4" type="ORF">BDV96DRAFT_599328</name>
</gene>
<feature type="compositionally biased region" description="Basic and acidic residues" evidence="2">
    <location>
        <begin position="15"/>
        <end position="27"/>
    </location>
</feature>
<protein>
    <recommendedName>
        <fullName evidence="3">DUF7626 domain-containing protein</fullName>
    </recommendedName>
</protein>
<evidence type="ECO:0000256" key="2">
    <source>
        <dbReference type="SAM" id="MobiDB-lite"/>
    </source>
</evidence>
<feature type="compositionally biased region" description="Acidic residues" evidence="2">
    <location>
        <begin position="28"/>
        <end position="61"/>
    </location>
</feature>
<keyword evidence="5" id="KW-1185">Reference proteome</keyword>
<evidence type="ECO:0000313" key="4">
    <source>
        <dbReference type="EMBL" id="KAF2115760.1"/>
    </source>
</evidence>
<dbReference type="OrthoDB" id="5321209at2759"/>
<evidence type="ECO:0000259" key="3">
    <source>
        <dbReference type="Pfam" id="PF24625"/>
    </source>
</evidence>
<dbReference type="InterPro" id="IPR056043">
    <property type="entry name" value="DUF7626"/>
</dbReference>
<feature type="compositionally biased region" description="Low complexity" evidence="2">
    <location>
        <begin position="426"/>
        <end position="454"/>
    </location>
</feature>
<sequence length="566" mass="63010">MSDLVSSNQARHSTRPHDEPDMLHFDEDMADIEQNENGDDDDYDDEDYEDDDLDVGELEGYEDLRDGDYDDEDVPDIFNTADTNDSNDSGTNALGFPRKVASSFFPRTIKLAERAANRTKFDEGNSFILLDEPERVDKPSSRVPGTFGRRDRGSGEPLPAYSRKVTADLDSDDELMMTMRFQGYTDQQVADRLALEGRVRYDRKSISTRIMRIKAKQAERVDSMLDGGYLEWEMTDDARLMQAIELADIEVSYEVEKAHAKRWSKVSDHMRKLNPDGNAFSATACAARHTSLLNGTAIPPSMEDDDPNARMLELEGNRQAFLAKQEADRKAKEDQVRLHKQIAEEARLRQAQKAEEKATSRLEVAKKKAQQAMKRAASQQLKAERAHQNELNKVSTRFLTEIQIARNARLQQEKAAKAARQAAKAAAAAAPATPKRTPTKSTTTVASSSKATPKPFSPYVASAPDPRMSLSIADLQALCAKRGMSKMDNKSKVELVGALKAADDLIPYGDLFKKAKKQGITIDNTNRTKPAVLFQMALKEAQGCAPFEKVDVAVGASVYENYLLTI</sequence>
<name>A0A6A5Z8J7_9PLEO</name>
<feature type="compositionally biased region" description="Polar residues" evidence="2">
    <location>
        <begin position="1"/>
        <end position="11"/>
    </location>
</feature>